<proteinExistence type="inferred from homology"/>
<gene>
    <name evidence="7" type="ORF">ABT211_34880</name>
</gene>
<comment type="similarity">
    <text evidence="2">Belongs to the bacterial solute-binding protein 1 family.</text>
</comment>
<accession>A0ABV1TS50</accession>
<evidence type="ECO:0000313" key="8">
    <source>
        <dbReference type="Proteomes" id="UP001490365"/>
    </source>
</evidence>
<dbReference type="Proteomes" id="UP001490365">
    <property type="component" value="Unassembled WGS sequence"/>
</dbReference>
<keyword evidence="4 6" id="KW-0732">Signal</keyword>
<feature type="signal peptide" evidence="6">
    <location>
        <begin position="1"/>
        <end position="23"/>
    </location>
</feature>
<evidence type="ECO:0000256" key="2">
    <source>
        <dbReference type="ARBA" id="ARBA00008520"/>
    </source>
</evidence>
<dbReference type="PANTHER" id="PTHR43649:SF31">
    <property type="entry name" value="SN-GLYCEROL-3-PHOSPHATE-BINDING PERIPLASMIC PROTEIN UGPB"/>
    <property type="match status" value="1"/>
</dbReference>
<dbReference type="CDD" id="cd13585">
    <property type="entry name" value="PBP2_TMBP_like"/>
    <property type="match status" value="1"/>
</dbReference>
<evidence type="ECO:0000256" key="3">
    <source>
        <dbReference type="ARBA" id="ARBA00022448"/>
    </source>
</evidence>
<organism evidence="7 8">
    <name type="scientific">Streptomyces sp. 900105755</name>
    <dbReference type="NCBI Taxonomy" id="3154389"/>
    <lineage>
        <taxon>Bacteria</taxon>
        <taxon>Bacillati</taxon>
        <taxon>Actinomycetota</taxon>
        <taxon>Actinomycetes</taxon>
        <taxon>Kitasatosporales</taxon>
        <taxon>Streptomycetaceae</taxon>
        <taxon>Streptomyces</taxon>
    </lineage>
</organism>
<dbReference type="PROSITE" id="PS01037">
    <property type="entry name" value="SBP_BACTERIAL_1"/>
    <property type="match status" value="1"/>
</dbReference>
<comment type="caution">
    <text evidence="7">The sequence shown here is derived from an EMBL/GenBank/DDBJ whole genome shotgun (WGS) entry which is preliminary data.</text>
</comment>
<evidence type="ECO:0000256" key="5">
    <source>
        <dbReference type="ARBA" id="ARBA00022764"/>
    </source>
</evidence>
<name>A0ABV1TS50_9ACTN</name>
<keyword evidence="3" id="KW-0813">Transport</keyword>
<dbReference type="InterPro" id="IPR006061">
    <property type="entry name" value="SBP_1_CS"/>
</dbReference>
<keyword evidence="8" id="KW-1185">Reference proteome</keyword>
<dbReference type="InterPro" id="IPR006059">
    <property type="entry name" value="SBP"/>
</dbReference>
<dbReference type="Pfam" id="PF13416">
    <property type="entry name" value="SBP_bac_8"/>
    <property type="match status" value="1"/>
</dbReference>
<evidence type="ECO:0000256" key="1">
    <source>
        <dbReference type="ARBA" id="ARBA00004196"/>
    </source>
</evidence>
<evidence type="ECO:0000313" key="7">
    <source>
        <dbReference type="EMBL" id="MER6272427.1"/>
    </source>
</evidence>
<dbReference type="InterPro" id="IPR050490">
    <property type="entry name" value="Bact_solute-bd_prot1"/>
</dbReference>
<reference evidence="7 8" key="1">
    <citation type="submission" date="2024-06" db="EMBL/GenBank/DDBJ databases">
        <title>The Natural Products Discovery Center: Release of the First 8490 Sequenced Strains for Exploring Actinobacteria Biosynthetic Diversity.</title>
        <authorList>
            <person name="Kalkreuter E."/>
            <person name="Kautsar S.A."/>
            <person name="Yang D."/>
            <person name="Bader C.D."/>
            <person name="Teijaro C.N."/>
            <person name="Fluegel L."/>
            <person name="Davis C.M."/>
            <person name="Simpson J.R."/>
            <person name="Lauterbach L."/>
            <person name="Steele A.D."/>
            <person name="Gui C."/>
            <person name="Meng S."/>
            <person name="Li G."/>
            <person name="Viehrig K."/>
            <person name="Ye F."/>
            <person name="Su P."/>
            <person name="Kiefer A.F."/>
            <person name="Nichols A."/>
            <person name="Cepeda A.J."/>
            <person name="Yan W."/>
            <person name="Fan B."/>
            <person name="Jiang Y."/>
            <person name="Adhikari A."/>
            <person name="Zheng C.-J."/>
            <person name="Schuster L."/>
            <person name="Cowan T.M."/>
            <person name="Smanski M.J."/>
            <person name="Chevrette M.G."/>
            <person name="De Carvalho L.P.S."/>
            <person name="Shen B."/>
        </authorList>
    </citation>
    <scope>NUCLEOTIDE SEQUENCE [LARGE SCALE GENOMIC DNA]</scope>
    <source>
        <strain evidence="7 8">NPDC001694</strain>
    </source>
</reference>
<dbReference type="Gene3D" id="3.40.190.10">
    <property type="entry name" value="Periplasmic binding protein-like II"/>
    <property type="match status" value="1"/>
</dbReference>
<sequence>MRVRKAVALGAALSLAALLSACSSDSGNGSGSSSGTLNWWTWDDKQAAAYQVCAKDFEKANPGVTVKITQYNVTDYFTKLTAGFVAGKAPDAFQNSVQFFPQYADQHQLLPLDDYIKKDGFDLSRFSVGVDSWKYTDGKQYGLPLDWAATGLYYNVDMLKKAGYTTKDVENLNWNPDNGGTIGKMIAHLTLDTNGRRGDQPGFDKAHIKTYGFGQLAAKDFLGQSTWSSFVSTTGWRLGNKANWPTELNYDDPRLVKTMDWIRTLVAKGYAPRIGTFTNTVSDVDLLSSGKIAMETGGSWSASTFAKIPNIKVGIGPTVLGPDGKTRAVFSNSNGNTIWAGTKNPDLAWKWVSYMGSEACQSKASATGTFFPSIPASMDASAKALEAQGVDLSVFTDMLKNKQLYPSPDFNNGAELQDAIEPMIEAYFGGQKDDSVFAEMQAKTKTILNKK</sequence>
<dbReference type="EMBL" id="JBEOZM010000022">
    <property type="protein sequence ID" value="MER6272427.1"/>
    <property type="molecule type" value="Genomic_DNA"/>
</dbReference>
<dbReference type="SUPFAM" id="SSF53850">
    <property type="entry name" value="Periplasmic binding protein-like II"/>
    <property type="match status" value="1"/>
</dbReference>
<dbReference type="PROSITE" id="PS51257">
    <property type="entry name" value="PROKAR_LIPOPROTEIN"/>
    <property type="match status" value="1"/>
</dbReference>
<dbReference type="PANTHER" id="PTHR43649">
    <property type="entry name" value="ARABINOSE-BINDING PROTEIN-RELATED"/>
    <property type="match status" value="1"/>
</dbReference>
<evidence type="ECO:0000256" key="6">
    <source>
        <dbReference type="SAM" id="SignalP"/>
    </source>
</evidence>
<evidence type="ECO:0000256" key="4">
    <source>
        <dbReference type="ARBA" id="ARBA00022729"/>
    </source>
</evidence>
<feature type="chain" id="PRO_5046396296" evidence="6">
    <location>
        <begin position="24"/>
        <end position="451"/>
    </location>
</feature>
<protein>
    <submittedName>
        <fullName evidence="7">Sugar ABC transporter substrate-binding protein</fullName>
    </submittedName>
</protein>
<comment type="subcellular location">
    <subcellularLocation>
        <location evidence="1">Cell envelope</location>
    </subcellularLocation>
</comment>
<keyword evidence="5" id="KW-0574">Periplasm</keyword>
<dbReference type="RefSeq" id="WP_351960746.1">
    <property type="nucleotide sequence ID" value="NZ_JBEOZM010000022.1"/>
</dbReference>